<dbReference type="EMBL" id="BARU01032670">
    <property type="protein sequence ID" value="GAH73702.1"/>
    <property type="molecule type" value="Genomic_DNA"/>
</dbReference>
<feature type="non-terminal residue" evidence="1">
    <location>
        <position position="1"/>
    </location>
</feature>
<proteinExistence type="predicted"/>
<organism evidence="1">
    <name type="scientific">marine sediment metagenome</name>
    <dbReference type="NCBI Taxonomy" id="412755"/>
    <lineage>
        <taxon>unclassified sequences</taxon>
        <taxon>metagenomes</taxon>
        <taxon>ecological metagenomes</taxon>
    </lineage>
</organism>
<accession>X1HW63</accession>
<reference evidence="1" key="1">
    <citation type="journal article" date="2014" name="Front. Microbiol.">
        <title>High frequency of phylogenetically diverse reductive dehalogenase-homologous genes in deep subseafloor sedimentary metagenomes.</title>
        <authorList>
            <person name="Kawai M."/>
            <person name="Futagami T."/>
            <person name="Toyoda A."/>
            <person name="Takaki Y."/>
            <person name="Nishi S."/>
            <person name="Hori S."/>
            <person name="Arai W."/>
            <person name="Tsubouchi T."/>
            <person name="Morono Y."/>
            <person name="Uchiyama I."/>
            <person name="Ito T."/>
            <person name="Fujiyama A."/>
            <person name="Inagaki F."/>
            <person name="Takami H."/>
        </authorList>
    </citation>
    <scope>NUCLEOTIDE SEQUENCE</scope>
    <source>
        <strain evidence="1">Expedition CK06-06</strain>
    </source>
</reference>
<protein>
    <submittedName>
        <fullName evidence="1">Uncharacterized protein</fullName>
    </submittedName>
</protein>
<name>X1HW63_9ZZZZ</name>
<gene>
    <name evidence="1" type="ORF">S03H2_51491</name>
</gene>
<dbReference type="AlphaFoldDB" id="X1HW63"/>
<comment type="caution">
    <text evidence="1">The sequence shown here is derived from an EMBL/GenBank/DDBJ whole genome shotgun (WGS) entry which is preliminary data.</text>
</comment>
<evidence type="ECO:0000313" key="1">
    <source>
        <dbReference type="EMBL" id="GAH73702.1"/>
    </source>
</evidence>
<sequence length="33" mass="3705">GQKVWFQARVVTQSGRLSTPWQFGPKTIEDDAA</sequence>